<keyword evidence="14" id="KW-1185">Reference proteome</keyword>
<evidence type="ECO:0000256" key="2">
    <source>
        <dbReference type="ARBA" id="ARBA00008697"/>
    </source>
</evidence>
<evidence type="ECO:0000256" key="7">
    <source>
        <dbReference type="ARBA" id="ARBA00022692"/>
    </source>
</evidence>
<feature type="domain" description="ABC3 transporter permease C-terminal" evidence="12">
    <location>
        <begin position="253"/>
        <end position="362"/>
    </location>
</feature>
<feature type="transmembrane region" description="Helical" evidence="11">
    <location>
        <begin position="340"/>
        <end position="359"/>
    </location>
</feature>
<keyword evidence="5" id="KW-0813">Transport</keyword>
<organism evidence="13 14">
    <name type="scientific">Sporolactobacillus mangiferae</name>
    <dbReference type="NCBI Taxonomy" id="2940498"/>
    <lineage>
        <taxon>Bacteria</taxon>
        <taxon>Bacillati</taxon>
        <taxon>Bacillota</taxon>
        <taxon>Bacilli</taxon>
        <taxon>Bacillales</taxon>
        <taxon>Sporolactobacillaceae</taxon>
        <taxon>Sporolactobacillus</taxon>
    </lineage>
</organism>
<evidence type="ECO:0000256" key="11">
    <source>
        <dbReference type="SAM" id="Phobius"/>
    </source>
</evidence>
<reference evidence="13 14" key="1">
    <citation type="submission" date="2022-05" db="EMBL/GenBank/DDBJ databases">
        <title>Sporolactobacillus sp nov CPB3-1, isolated from tree bark (Mangifera indica L.).</title>
        <authorList>
            <person name="Phuengjayaem S."/>
            <person name="Tanasupawat S."/>
        </authorList>
    </citation>
    <scope>NUCLEOTIDE SEQUENCE [LARGE SCALE GENOMIC DNA]</scope>
    <source>
        <strain evidence="13 14">CPB3-1</strain>
    </source>
</reference>
<keyword evidence="9 11" id="KW-0472">Membrane</keyword>
<dbReference type="RefSeq" id="WP_249103077.1">
    <property type="nucleotide sequence ID" value="NZ_JAMAST010000022.1"/>
</dbReference>
<dbReference type="EMBL" id="JAMAST010000022">
    <property type="protein sequence ID" value="MCL1632785.1"/>
    <property type="molecule type" value="Genomic_DNA"/>
</dbReference>
<dbReference type="Proteomes" id="UP001203004">
    <property type="component" value="Unassembled WGS sequence"/>
</dbReference>
<evidence type="ECO:0000259" key="12">
    <source>
        <dbReference type="Pfam" id="PF02687"/>
    </source>
</evidence>
<feature type="transmembrane region" description="Helical" evidence="11">
    <location>
        <begin position="252"/>
        <end position="272"/>
    </location>
</feature>
<keyword evidence="8 11" id="KW-1133">Transmembrane helix</keyword>
<evidence type="ECO:0000256" key="6">
    <source>
        <dbReference type="ARBA" id="ARBA00022475"/>
    </source>
</evidence>
<dbReference type="Pfam" id="PF02687">
    <property type="entry name" value="FtsX"/>
    <property type="match status" value="1"/>
</dbReference>
<dbReference type="PANTHER" id="PTHR43738">
    <property type="entry name" value="ABC TRANSPORTER, MEMBRANE PROTEIN"/>
    <property type="match status" value="1"/>
</dbReference>
<dbReference type="InterPro" id="IPR051125">
    <property type="entry name" value="ABC-4/HrtB_transporter"/>
</dbReference>
<evidence type="ECO:0000256" key="9">
    <source>
        <dbReference type="ARBA" id="ARBA00023136"/>
    </source>
</evidence>
<evidence type="ECO:0000256" key="3">
    <source>
        <dbReference type="ARBA" id="ARBA00011131"/>
    </source>
</evidence>
<feature type="transmembrane region" description="Helical" evidence="11">
    <location>
        <begin position="292"/>
        <end position="320"/>
    </location>
</feature>
<name>A0ABT0MEN1_9BACL</name>
<comment type="caution">
    <text evidence="13">The sequence shown here is derived from an EMBL/GenBank/DDBJ whole genome shotgun (WGS) entry which is preliminary data.</text>
</comment>
<keyword evidence="7 11" id="KW-0812">Transmembrane</keyword>
<sequence length="370" mass="41201">MYLAWKEIRHSKGRFFFMMVIISLLAYLVFFVSGLASGLAKDNASSIENLGKHTFILQKDADQRINRSALSSETVSKLSSTFGKDKVTVLNLQSTTVNRVGKQQKIDLTLFNLDGSQSFRPSLTAGNEPSPQTTTDIIIDQSIKRNGIHLYDTIKEQSSGLTFKVTGFTKNATFSHMPVAYLNQRQWHLFTEKRKVSGQKAVHAAVTTPFSLKKTRQLADRIHLNQNISEVSADTVIRALPGYKEEQSSLQMMISFLFIISVFILGIFFYMITAQKQAQFGILKAIGTSTGYLVRSLIFQTLITLFVSLGFSLLLTVLTVFVLPPGMPFSLSPNVIIERLLAFTGISLLSILLSIWQIIKISALSAIEGR</sequence>
<evidence type="ECO:0000256" key="5">
    <source>
        <dbReference type="ARBA" id="ARBA00022448"/>
    </source>
</evidence>
<comment type="subcellular location">
    <subcellularLocation>
        <location evidence="1">Cell membrane</location>
        <topology evidence="1">Multi-pass membrane protein</topology>
    </subcellularLocation>
</comment>
<keyword evidence="6" id="KW-1003">Cell membrane</keyword>
<comment type="subunit">
    <text evidence="3">The complex is composed of two ATP-binding proteins (HrtA), two transmembrane proteins (HrtB) and a solute-binding protein.</text>
</comment>
<dbReference type="PANTHER" id="PTHR43738:SF1">
    <property type="entry name" value="HEMIN TRANSPORT SYSTEM PERMEASE PROTEIN HRTB-RELATED"/>
    <property type="match status" value="1"/>
</dbReference>
<evidence type="ECO:0000256" key="8">
    <source>
        <dbReference type="ARBA" id="ARBA00022989"/>
    </source>
</evidence>
<evidence type="ECO:0000256" key="10">
    <source>
        <dbReference type="ARBA" id="ARBA00024973"/>
    </source>
</evidence>
<evidence type="ECO:0000313" key="13">
    <source>
        <dbReference type="EMBL" id="MCL1632785.1"/>
    </source>
</evidence>
<protein>
    <recommendedName>
        <fullName evidence="4">Putative hemin transport system permease protein HrtB</fullName>
    </recommendedName>
</protein>
<dbReference type="InterPro" id="IPR003838">
    <property type="entry name" value="ABC3_permease_C"/>
</dbReference>
<comment type="similarity">
    <text evidence="2">Belongs to the ABC-4 integral membrane protein family. HrtB subfamily.</text>
</comment>
<evidence type="ECO:0000313" key="14">
    <source>
        <dbReference type="Proteomes" id="UP001203004"/>
    </source>
</evidence>
<accession>A0ABT0MEN1</accession>
<gene>
    <name evidence="13" type="ORF">M3N64_12725</name>
</gene>
<evidence type="ECO:0000256" key="4">
    <source>
        <dbReference type="ARBA" id="ARBA00016962"/>
    </source>
</evidence>
<proteinExistence type="inferred from homology"/>
<comment type="function">
    <text evidence="10">Part of the ABC transporter complex hrt involved in hemin import. Responsible for the translocation of the substrate across the membrane.</text>
</comment>
<evidence type="ECO:0000256" key="1">
    <source>
        <dbReference type="ARBA" id="ARBA00004651"/>
    </source>
</evidence>